<keyword evidence="2" id="KW-1185">Reference proteome</keyword>
<sequence>MSKNVANKLLTENGQFLMRSARSKLNDRILYC</sequence>
<name>A0A0N5DC59_THECL</name>
<reference evidence="3" key="1">
    <citation type="submission" date="2017-02" db="UniProtKB">
        <authorList>
            <consortium name="WormBaseParasite"/>
        </authorList>
    </citation>
    <scope>IDENTIFICATION</scope>
</reference>
<evidence type="ECO:0000313" key="1">
    <source>
        <dbReference type="EMBL" id="VDN08477.1"/>
    </source>
</evidence>
<accession>A0A0N5DC59</accession>
<gene>
    <name evidence="1" type="ORF">TCLT_LOCUS10760</name>
</gene>
<evidence type="ECO:0000313" key="2">
    <source>
        <dbReference type="Proteomes" id="UP000276776"/>
    </source>
</evidence>
<dbReference type="Proteomes" id="UP000276776">
    <property type="component" value="Unassembled WGS sequence"/>
</dbReference>
<organism evidence="3">
    <name type="scientific">Thelazia callipaeda</name>
    <name type="common">Oriental eyeworm</name>
    <name type="synonym">Parasitic nematode</name>
    <dbReference type="NCBI Taxonomy" id="103827"/>
    <lineage>
        <taxon>Eukaryota</taxon>
        <taxon>Metazoa</taxon>
        <taxon>Ecdysozoa</taxon>
        <taxon>Nematoda</taxon>
        <taxon>Chromadorea</taxon>
        <taxon>Rhabditida</taxon>
        <taxon>Spirurina</taxon>
        <taxon>Spiruromorpha</taxon>
        <taxon>Thelazioidea</taxon>
        <taxon>Thelaziidae</taxon>
        <taxon>Thelazia</taxon>
    </lineage>
</organism>
<dbReference type="EMBL" id="UYYF01005338">
    <property type="protein sequence ID" value="VDN08477.1"/>
    <property type="molecule type" value="Genomic_DNA"/>
</dbReference>
<dbReference type="WBParaSite" id="TCLT_0001077801-mRNA-1">
    <property type="protein sequence ID" value="TCLT_0001077801-mRNA-1"/>
    <property type="gene ID" value="TCLT_0001077801"/>
</dbReference>
<protein>
    <submittedName>
        <fullName evidence="3">SH2 domain-containing protein</fullName>
    </submittedName>
</protein>
<proteinExistence type="predicted"/>
<dbReference type="AlphaFoldDB" id="A0A0N5DC59"/>
<evidence type="ECO:0000313" key="3">
    <source>
        <dbReference type="WBParaSite" id="TCLT_0001077801-mRNA-1"/>
    </source>
</evidence>
<reference evidence="1 2" key="2">
    <citation type="submission" date="2018-11" db="EMBL/GenBank/DDBJ databases">
        <authorList>
            <consortium name="Pathogen Informatics"/>
        </authorList>
    </citation>
    <scope>NUCLEOTIDE SEQUENCE [LARGE SCALE GENOMIC DNA]</scope>
</reference>